<accession>A0A409WMR6</accession>
<name>A0A409WMR6_9AGAR</name>
<gene>
    <name evidence="2" type="ORF">CVT26_012328</name>
</gene>
<sequence>GHADLSSCHHNLANSFSARFKITQRPTDILLAHFSYHTSAMSITGHPSVCLESARQWALLAPDLENWQSETLAAHDRVINLISLIAGIENTSKRQYEVLKELSYDCTRAAAAAMSVNQPLKAIEWLESGRCLVWNQINQLRTPMHELYTCQPDLADRFAFLSNGLEHLGSRVEQSHSRMELPMHVWMSVEVEAYSHLRLAKEREQLLVTIREIPGFESFLQPKKFTDVMRSMPEDCIIVVINADKSRCDALILTPDHDEPTHVALENFSHEKALKLVTDLRKDLRSSQLLPRYSDSVQRKAGPVTSFKRKDNLLMMQVLQELWTDLVEPILNSFPVEFQKGNKKGKLMRIWWCPTGPFAFLPIHAAGVYNQSRHGKCLADIAISSYIPTLSILERLRSRKKTGFSNGSVLLVSQANTPGLPKLHFTNEEVQKTSLELDRRGIRTETLRGEKATVTAVLDRLKAFSCIHLACHASQDTKDPLNSAVHLYDGPLKLSEIMKKNLPHAELAFMSACQTSVGDESLPEEVVHLAAGMLTAGYRSVVATMWSISDEHAPDVAENFYKCLLKDKIADDVVGLDVTGSAQALHVAVQALRRKLGDSPEALLKWVPYVHFGMAVWKRTQRPCIGHSNLPAMQHNLGSSFLTQFNSTRRPADLLLAQSSYRTSATSLTGSPSVWLQSARKWAQLSSGFGELEGEILAAHVQVIKLISLVACFEDTSKRRHELLTGLSQDSTKAAAKALSLNQPSKALEWLEAGRCIVWNQISQLRTPVDELHACRPDLADQLILLSRQLEYFGGRTDPRQSGMELPMQVQMTLEAEAHTHLKLAKEREELLASIRDLPDFESFLLPKTFAELMRGIPNDGATVIINSDKSRCDALIVFATCAEPTLVPLERFSYKRAKNLAEVLRLHLTSRGLQSRYSDEARREARGMRGADETDVLQAVLRDLWTDLVEPILPFLPAEDKDEKDDLPRIWWCPTGPFAFLPIHAAGDYNNHGSRKTLAEFAISSYIPNLSILKRLGFDRQGNNGDRGVFLVSQADAPGLRRIPLTDTEVEKTFNELRRRGIRTAVHGSKAATVAAVSDKLDSFSCVHLACHASQGTKDDPLGSAVYLHEGPLKLSEIMKKNLPHAELAFMSACQTSVGDESLPDEVVHLAAGMLTAGYRSVVATMWSISDEHAPDIAEDFYKCLLNDETADGVVGLDITGSAQALHIAVQALRRKVGDTTEGLLKWILYVHFGI</sequence>
<protein>
    <recommendedName>
        <fullName evidence="1">CHAT domain-containing protein</fullName>
    </recommendedName>
</protein>
<dbReference type="PANTHER" id="PTHR10098">
    <property type="entry name" value="RAPSYN-RELATED"/>
    <property type="match status" value="1"/>
</dbReference>
<feature type="non-terminal residue" evidence="2">
    <location>
        <position position="1"/>
    </location>
</feature>
<organism evidence="2 3">
    <name type="scientific">Gymnopilus dilepis</name>
    <dbReference type="NCBI Taxonomy" id="231916"/>
    <lineage>
        <taxon>Eukaryota</taxon>
        <taxon>Fungi</taxon>
        <taxon>Dikarya</taxon>
        <taxon>Basidiomycota</taxon>
        <taxon>Agaricomycotina</taxon>
        <taxon>Agaricomycetes</taxon>
        <taxon>Agaricomycetidae</taxon>
        <taxon>Agaricales</taxon>
        <taxon>Agaricineae</taxon>
        <taxon>Hymenogastraceae</taxon>
        <taxon>Gymnopilus</taxon>
    </lineage>
</organism>
<dbReference type="AlphaFoldDB" id="A0A409WMR6"/>
<evidence type="ECO:0000259" key="1">
    <source>
        <dbReference type="Pfam" id="PF12770"/>
    </source>
</evidence>
<feature type="domain" description="CHAT" evidence="1">
    <location>
        <begin position="318"/>
        <end position="613"/>
    </location>
</feature>
<comment type="caution">
    <text evidence="2">The sequence shown here is derived from an EMBL/GenBank/DDBJ whole genome shotgun (WGS) entry which is preliminary data.</text>
</comment>
<feature type="domain" description="CHAT" evidence="1">
    <location>
        <begin position="939"/>
        <end position="1220"/>
    </location>
</feature>
<dbReference type="InParanoid" id="A0A409WMR6"/>
<evidence type="ECO:0000313" key="2">
    <source>
        <dbReference type="EMBL" id="PPQ79751.1"/>
    </source>
</evidence>
<evidence type="ECO:0000313" key="3">
    <source>
        <dbReference type="Proteomes" id="UP000284706"/>
    </source>
</evidence>
<dbReference type="Pfam" id="PF12770">
    <property type="entry name" value="CHAT"/>
    <property type="match status" value="2"/>
</dbReference>
<dbReference type="PANTHER" id="PTHR10098:SF106">
    <property type="entry name" value="TETRATRICOPEPTIDE REPEAT PROTEIN 28-LIKE PROTEIN"/>
    <property type="match status" value="1"/>
</dbReference>
<dbReference type="STRING" id="231916.A0A409WMR6"/>
<dbReference type="EMBL" id="NHYE01004990">
    <property type="protein sequence ID" value="PPQ79751.1"/>
    <property type="molecule type" value="Genomic_DNA"/>
</dbReference>
<dbReference type="OrthoDB" id="9991317at2759"/>
<proteinExistence type="predicted"/>
<reference evidence="2 3" key="1">
    <citation type="journal article" date="2018" name="Evol. Lett.">
        <title>Horizontal gene cluster transfer increased hallucinogenic mushroom diversity.</title>
        <authorList>
            <person name="Reynolds H.T."/>
            <person name="Vijayakumar V."/>
            <person name="Gluck-Thaler E."/>
            <person name="Korotkin H.B."/>
            <person name="Matheny P.B."/>
            <person name="Slot J.C."/>
        </authorList>
    </citation>
    <scope>NUCLEOTIDE SEQUENCE [LARGE SCALE GENOMIC DNA]</scope>
    <source>
        <strain evidence="2 3">SRW20</strain>
    </source>
</reference>
<keyword evidence="3" id="KW-1185">Reference proteome</keyword>
<dbReference type="InterPro" id="IPR024983">
    <property type="entry name" value="CHAT_dom"/>
</dbReference>
<dbReference type="Proteomes" id="UP000284706">
    <property type="component" value="Unassembled WGS sequence"/>
</dbReference>